<keyword evidence="6" id="KW-0472">Membrane</keyword>
<evidence type="ECO:0000256" key="3">
    <source>
        <dbReference type="ARBA" id="ARBA00014028"/>
    </source>
</evidence>
<dbReference type="Pfam" id="PF03783">
    <property type="entry name" value="CsgG"/>
    <property type="match status" value="1"/>
</dbReference>
<keyword evidence="8" id="KW-0449">Lipoprotein</keyword>
<comment type="similarity">
    <text evidence="2">Belongs to the CsgG family.</text>
</comment>
<dbReference type="InterPro" id="IPR005534">
    <property type="entry name" value="Curli_assmbl/transp-comp_CsgG"/>
</dbReference>
<dbReference type="RefSeq" id="WP_237362199.1">
    <property type="nucleotide sequence ID" value="NZ_CAKLDM010000002.1"/>
</dbReference>
<keyword evidence="10" id="KW-1185">Reference proteome</keyword>
<evidence type="ECO:0000256" key="4">
    <source>
        <dbReference type="ARBA" id="ARBA00022475"/>
    </source>
</evidence>
<comment type="caution">
    <text evidence="9">The sequence shown here is derived from an EMBL/GenBank/DDBJ whole genome shotgun (WGS) entry which is preliminary data.</text>
</comment>
<dbReference type="Gene3D" id="3.40.50.10610">
    <property type="entry name" value="ABC-type transport auxiliary lipoprotein component"/>
    <property type="match status" value="1"/>
</dbReference>
<reference evidence="9" key="1">
    <citation type="submission" date="2021-11" db="EMBL/GenBank/DDBJ databases">
        <authorList>
            <person name="Rodrigo-Torres L."/>
            <person name="Arahal R. D."/>
            <person name="Lucena T."/>
        </authorList>
    </citation>
    <scope>NUCLEOTIDE SEQUENCE</scope>
    <source>
        <strain evidence="9">CECT 7928</strain>
    </source>
</reference>
<dbReference type="EMBL" id="CAKLDM010000002">
    <property type="protein sequence ID" value="CAH0540183.1"/>
    <property type="molecule type" value="Genomic_DNA"/>
</dbReference>
<organism evidence="9 10">
    <name type="scientific">Vibrio marisflavi CECT 7928</name>
    <dbReference type="NCBI Taxonomy" id="634439"/>
    <lineage>
        <taxon>Bacteria</taxon>
        <taxon>Pseudomonadati</taxon>
        <taxon>Pseudomonadota</taxon>
        <taxon>Gammaproteobacteria</taxon>
        <taxon>Vibrionales</taxon>
        <taxon>Vibrionaceae</taxon>
        <taxon>Vibrio</taxon>
    </lineage>
</organism>
<evidence type="ECO:0000256" key="2">
    <source>
        <dbReference type="ARBA" id="ARBA00008899"/>
    </source>
</evidence>
<dbReference type="PROSITE" id="PS51257">
    <property type="entry name" value="PROKAR_LIPOPROTEIN"/>
    <property type="match status" value="1"/>
</dbReference>
<dbReference type="PANTHER" id="PTHR41164:SF1">
    <property type="entry name" value="CURLI PRODUCTION ASSEMBLY_TRANSPORT COMPONENT CSGG"/>
    <property type="match status" value="1"/>
</dbReference>
<keyword evidence="7" id="KW-0564">Palmitate</keyword>
<evidence type="ECO:0000256" key="5">
    <source>
        <dbReference type="ARBA" id="ARBA00022729"/>
    </source>
</evidence>
<dbReference type="Proteomes" id="UP000838748">
    <property type="component" value="Unassembled WGS sequence"/>
</dbReference>
<name>A0ABM9A5M3_9VIBR</name>
<evidence type="ECO:0000313" key="10">
    <source>
        <dbReference type="Proteomes" id="UP000838748"/>
    </source>
</evidence>
<evidence type="ECO:0000256" key="1">
    <source>
        <dbReference type="ARBA" id="ARBA00003989"/>
    </source>
</evidence>
<evidence type="ECO:0000256" key="7">
    <source>
        <dbReference type="ARBA" id="ARBA00023139"/>
    </source>
</evidence>
<keyword evidence="4" id="KW-1003">Cell membrane</keyword>
<evidence type="ECO:0000256" key="6">
    <source>
        <dbReference type="ARBA" id="ARBA00023136"/>
    </source>
</evidence>
<protein>
    <recommendedName>
        <fullName evidence="3">Curli production assembly/transport component CsgG</fullName>
    </recommendedName>
</protein>
<comment type="function">
    <text evidence="1">May be involved in the biogenesis of curli organelles.</text>
</comment>
<dbReference type="PANTHER" id="PTHR41164">
    <property type="entry name" value="CURLI PRODUCTION ASSEMBLY/TRANSPORT COMPONENT CSGG"/>
    <property type="match status" value="1"/>
</dbReference>
<evidence type="ECO:0000256" key="8">
    <source>
        <dbReference type="ARBA" id="ARBA00023288"/>
    </source>
</evidence>
<gene>
    <name evidence="9" type="primary">csgG</name>
    <name evidence="9" type="ORF">VMF7928_02663</name>
</gene>
<evidence type="ECO:0000313" key="9">
    <source>
        <dbReference type="EMBL" id="CAH0540183.1"/>
    </source>
</evidence>
<keyword evidence="5" id="KW-0732">Signal</keyword>
<sequence>MKSIVIGLLVTVLAGCSNSLSIPDADESPKLMPRGATYSDLIRLPLPKGKILVSVYDFRDQTGQYKAQPNSNFSTAVSQGATSLLTMSLLDSRWFIPLEREGLQNLLTERKIIRAAQKKANGNGKNNGADLSSLNSANVMIEGGIIAYDSNIKTGGAGVRYLGIGASGQYRSDQVTVNIRAVDVRSGRILLSVTTSKTIFSHELTSGAFRYIDYKDLLEVEMGYTNNEPVNVAVASAIDSAVIHLIVKGMRLGLWEPLDPKQANSALIQRYTNEKVEVL</sequence>
<proteinExistence type="inferred from homology"/>
<accession>A0ABM9A5M3</accession>